<dbReference type="KEGG" id="tut:107371970"/>
<dbReference type="GO" id="GO:0006303">
    <property type="term" value="P:double-strand break repair via nonhomologous end joining"/>
    <property type="evidence" value="ECO:0007669"/>
    <property type="project" value="InterPro"/>
</dbReference>
<dbReference type="InterPro" id="IPR005160">
    <property type="entry name" value="Ku_C"/>
</dbReference>
<dbReference type="InterPro" id="IPR027388">
    <property type="entry name" value="Ku70_bridge/pillars_dom_sf"/>
</dbReference>
<evidence type="ECO:0000313" key="4">
    <source>
        <dbReference type="EnsemblMetazoa" id="tetur03g09560.1"/>
    </source>
</evidence>
<feature type="domain" description="Ku" evidence="3">
    <location>
        <begin position="88"/>
        <end position="227"/>
    </location>
</feature>
<dbReference type="Pfam" id="PF02735">
    <property type="entry name" value="Ku"/>
    <property type="match status" value="1"/>
</dbReference>
<dbReference type="SUPFAM" id="SSF100939">
    <property type="entry name" value="SPOC domain-like"/>
    <property type="match status" value="1"/>
</dbReference>
<dbReference type="GO" id="GO:0003690">
    <property type="term" value="F:double-stranded DNA binding"/>
    <property type="evidence" value="ECO:0007669"/>
    <property type="project" value="TreeGrafter"/>
</dbReference>
<dbReference type="CDD" id="cd00788">
    <property type="entry name" value="KU70"/>
    <property type="match status" value="1"/>
</dbReference>
<dbReference type="GO" id="GO:0042162">
    <property type="term" value="F:telomeric DNA binding"/>
    <property type="evidence" value="ECO:0007669"/>
    <property type="project" value="TreeGrafter"/>
</dbReference>
<dbReference type="EMBL" id="CAEY01001145">
    <property type="status" value="NOT_ANNOTATED_CDS"/>
    <property type="molecule type" value="Genomic_DNA"/>
</dbReference>
<reference evidence="5" key="1">
    <citation type="submission" date="2011-08" db="EMBL/GenBank/DDBJ databases">
        <authorList>
            <person name="Rombauts S."/>
        </authorList>
    </citation>
    <scope>NUCLEOTIDE SEQUENCE</scope>
    <source>
        <strain evidence="5">London</strain>
    </source>
</reference>
<dbReference type="InterPro" id="IPR036361">
    <property type="entry name" value="SAP_dom_sf"/>
</dbReference>
<organism evidence="4 5">
    <name type="scientific">Tetranychus urticae</name>
    <name type="common">Two-spotted spider mite</name>
    <dbReference type="NCBI Taxonomy" id="32264"/>
    <lineage>
        <taxon>Eukaryota</taxon>
        <taxon>Metazoa</taxon>
        <taxon>Ecdysozoa</taxon>
        <taxon>Arthropoda</taxon>
        <taxon>Chelicerata</taxon>
        <taxon>Arachnida</taxon>
        <taxon>Acari</taxon>
        <taxon>Acariformes</taxon>
        <taxon>Trombidiformes</taxon>
        <taxon>Prostigmata</taxon>
        <taxon>Eleutherengona</taxon>
        <taxon>Raphignathae</taxon>
        <taxon>Tetranychoidea</taxon>
        <taxon>Tetranychidae</taxon>
        <taxon>Tetranychus</taxon>
    </lineage>
</organism>
<name>T1K0Y7_TETUR</name>
<dbReference type="InterPro" id="IPR006164">
    <property type="entry name" value="DNA_bd_Ku70/Ku80"/>
</dbReference>
<protein>
    <recommendedName>
        <fullName evidence="3">Ku domain-containing protein</fullName>
    </recommendedName>
</protein>
<keyword evidence="2" id="KW-0238">DNA-binding</keyword>
<dbReference type="PANTHER" id="PTHR12604:SF2">
    <property type="entry name" value="X-RAY REPAIR CROSS-COMPLEMENTING PROTEIN 6"/>
    <property type="match status" value="1"/>
</dbReference>
<dbReference type="PANTHER" id="PTHR12604">
    <property type="entry name" value="KU AUTOANTIGEN DNA HELICASE"/>
    <property type="match status" value="1"/>
</dbReference>
<evidence type="ECO:0000256" key="1">
    <source>
        <dbReference type="ARBA" id="ARBA00005240"/>
    </source>
</evidence>
<dbReference type="eggNOG" id="KOG2327">
    <property type="taxonomic scope" value="Eukaryota"/>
</dbReference>
<keyword evidence="5" id="KW-1185">Reference proteome</keyword>
<dbReference type="Gene3D" id="4.10.970.10">
    <property type="entry name" value="Ku70, bridge and pillars"/>
    <property type="match status" value="1"/>
</dbReference>
<sequence length="365" mass="41763">MISDHSDDEDNSICGVPRYVQFSDSTDKEETHKQRVINTLPLYISNDIKITVNIYVLIREMKKPLPITIRKRDNEILKKETIWKRVDTNVPVESENVKPTTTIAGEQIAMEKEDLANMKNDEIGFRLIGFKPKPAIKVYHYVSPGYFIYPNESEVKGSTKLYSALHNRCLANDVVAIVKGVIRKSSTPRLMALVPVDDEFLQGFYVFVLPFADDLRPVAVPTLFRYEDAKLKNAMSAVIERLTRVYSPDEIKNPVLQKFWAYIQALASNASDAKTVTDMTDPGFHFCDSTISKLAAEIQMRLPKENKPKNEPDVHESWKKGELEKVKVQTMKDYIQEKGLNIPTSQRKADLIIALSKYFKQLEKM</sequence>
<dbReference type="GO" id="GO:0000723">
    <property type="term" value="P:telomere maintenance"/>
    <property type="evidence" value="ECO:0007669"/>
    <property type="project" value="TreeGrafter"/>
</dbReference>
<dbReference type="InterPro" id="IPR016194">
    <property type="entry name" value="SPOC-like_C_dom_sf"/>
</dbReference>
<dbReference type="Gene3D" id="1.10.720.30">
    <property type="entry name" value="SAP domain"/>
    <property type="match status" value="1"/>
</dbReference>
<proteinExistence type="inferred from homology"/>
<dbReference type="Pfam" id="PF03730">
    <property type="entry name" value="Ku_C"/>
    <property type="match status" value="1"/>
</dbReference>
<dbReference type="InterPro" id="IPR047087">
    <property type="entry name" value="KU70_core_dom"/>
</dbReference>
<accession>T1K0Y7</accession>
<dbReference type="Gene3D" id="1.10.1600.10">
    <property type="match status" value="1"/>
</dbReference>
<dbReference type="Gene3D" id="2.40.290.10">
    <property type="match status" value="1"/>
</dbReference>
<dbReference type="GO" id="GO:0043564">
    <property type="term" value="C:Ku70:Ku80 complex"/>
    <property type="evidence" value="ECO:0007669"/>
    <property type="project" value="TreeGrafter"/>
</dbReference>
<dbReference type="SMART" id="SM00559">
    <property type="entry name" value="Ku78"/>
    <property type="match status" value="1"/>
</dbReference>
<evidence type="ECO:0000313" key="5">
    <source>
        <dbReference type="Proteomes" id="UP000015104"/>
    </source>
</evidence>
<dbReference type="OrthoDB" id="6483906at2759"/>
<dbReference type="GO" id="GO:0003678">
    <property type="term" value="F:DNA helicase activity"/>
    <property type="evidence" value="ECO:0007669"/>
    <property type="project" value="InterPro"/>
</dbReference>
<dbReference type="OMA" id="NRCLAND"/>
<dbReference type="EnsemblMetazoa" id="tetur03g09560.1">
    <property type="protein sequence ID" value="tetur03g09560.1"/>
    <property type="gene ID" value="tetur03g09560"/>
</dbReference>
<evidence type="ECO:0000256" key="2">
    <source>
        <dbReference type="ARBA" id="ARBA00023125"/>
    </source>
</evidence>
<dbReference type="Proteomes" id="UP000015104">
    <property type="component" value="Unassembled WGS sequence"/>
</dbReference>
<evidence type="ECO:0000259" key="3">
    <source>
        <dbReference type="SMART" id="SM00559"/>
    </source>
</evidence>
<gene>
    <name evidence="4" type="primary">107371970</name>
</gene>
<comment type="similarity">
    <text evidence="1">Belongs to the ku70 family.</text>
</comment>
<dbReference type="SUPFAM" id="SSF68906">
    <property type="entry name" value="SAP domain"/>
    <property type="match status" value="1"/>
</dbReference>
<reference evidence="4" key="2">
    <citation type="submission" date="2015-06" db="UniProtKB">
        <authorList>
            <consortium name="EnsemblMetazoa"/>
        </authorList>
    </citation>
    <scope>IDENTIFICATION</scope>
</reference>
<dbReference type="STRING" id="32264.T1K0Y7"/>
<dbReference type="AlphaFoldDB" id="T1K0Y7"/>
<dbReference type="HOGENOM" id="CLU_759368_0_0_1"/>